<sequence length="126" mass="14419">MRGLKEFFCKIVAAVICFGMKVFSGSIFENILKEKNASIYPKIEENRIYGNNKGQAGSVCTEMTSSVADELSYTGNSINKSQYHLFLKRVFYWLQGPGDRLYNSKSSSENKDLERKKKMLFHLVPE</sequence>
<gene>
    <name evidence="1" type="ORF">ABID24_003415</name>
</gene>
<dbReference type="RefSeq" id="WP_257465527.1">
    <property type="nucleotide sequence ID" value="NZ_BAABXP010000001.1"/>
</dbReference>
<reference evidence="1 2" key="1">
    <citation type="submission" date="2024-06" db="EMBL/GenBank/DDBJ databases">
        <title>Genomic Encyclopedia of Type Strains, Phase IV (KMG-IV): sequencing the most valuable type-strain genomes for metagenomic binning, comparative biology and taxonomic classification.</title>
        <authorList>
            <person name="Goeker M."/>
        </authorList>
    </citation>
    <scope>NUCLEOTIDE SEQUENCE [LARGE SCALE GENOMIC DNA]</scope>
    <source>
        <strain evidence="1 2">DSM 29492</strain>
    </source>
</reference>
<organism evidence="1 2">
    <name type="scientific">Blautia caecimuris</name>
    <dbReference type="NCBI Taxonomy" id="1796615"/>
    <lineage>
        <taxon>Bacteria</taxon>
        <taxon>Bacillati</taxon>
        <taxon>Bacillota</taxon>
        <taxon>Clostridia</taxon>
        <taxon>Lachnospirales</taxon>
        <taxon>Lachnospiraceae</taxon>
        <taxon>Blautia</taxon>
    </lineage>
</organism>
<evidence type="ECO:0000313" key="2">
    <source>
        <dbReference type="Proteomes" id="UP001549106"/>
    </source>
</evidence>
<comment type="caution">
    <text evidence="1">The sequence shown here is derived from an EMBL/GenBank/DDBJ whole genome shotgun (WGS) entry which is preliminary data.</text>
</comment>
<proteinExistence type="predicted"/>
<dbReference type="Proteomes" id="UP001549106">
    <property type="component" value="Unassembled WGS sequence"/>
</dbReference>
<protein>
    <submittedName>
        <fullName evidence="1">Uncharacterized protein</fullName>
    </submittedName>
</protein>
<name>A0ABV2M6Q8_9FIRM</name>
<evidence type="ECO:0000313" key="1">
    <source>
        <dbReference type="EMBL" id="MET3752153.1"/>
    </source>
</evidence>
<keyword evidence="2" id="KW-1185">Reference proteome</keyword>
<dbReference type="EMBL" id="JBEPMJ010000038">
    <property type="protein sequence ID" value="MET3752153.1"/>
    <property type="molecule type" value="Genomic_DNA"/>
</dbReference>
<accession>A0ABV2M6Q8</accession>